<dbReference type="CDD" id="cd06222">
    <property type="entry name" value="RNase_H_like"/>
    <property type="match status" value="1"/>
</dbReference>
<proteinExistence type="predicted"/>
<dbReference type="PANTHER" id="PTHR47723:SF13">
    <property type="entry name" value="PUTATIVE-RELATED"/>
    <property type="match status" value="1"/>
</dbReference>
<dbReference type="InterPro" id="IPR002156">
    <property type="entry name" value="RNaseH_domain"/>
</dbReference>
<gene>
    <name evidence="2" type="ORF">TSUD_295930</name>
</gene>
<evidence type="ECO:0000313" key="3">
    <source>
        <dbReference type="Proteomes" id="UP000242715"/>
    </source>
</evidence>
<dbReference type="AlphaFoldDB" id="A0A2Z6MZB2"/>
<reference evidence="3" key="1">
    <citation type="journal article" date="2017" name="Front. Plant Sci.">
        <title>Climate Clever Clovers: New Paradigm to Reduce the Environmental Footprint of Ruminants by Breeding Low Methanogenic Forages Utilizing Haplotype Variation.</title>
        <authorList>
            <person name="Kaur P."/>
            <person name="Appels R."/>
            <person name="Bayer P.E."/>
            <person name="Keeble-Gagnere G."/>
            <person name="Wang J."/>
            <person name="Hirakawa H."/>
            <person name="Shirasawa K."/>
            <person name="Vercoe P."/>
            <person name="Stefanova K."/>
            <person name="Durmic Z."/>
            <person name="Nichols P."/>
            <person name="Revell C."/>
            <person name="Isobe S.N."/>
            <person name="Edwards D."/>
            <person name="Erskine W."/>
        </authorList>
    </citation>
    <scope>NUCLEOTIDE SEQUENCE [LARGE SCALE GENOMIC DNA]</scope>
    <source>
        <strain evidence="3">cv. Daliak</strain>
    </source>
</reference>
<dbReference type="InterPro" id="IPR044730">
    <property type="entry name" value="RNase_H-like_dom_plant"/>
</dbReference>
<dbReference type="PANTHER" id="PTHR47723">
    <property type="entry name" value="OS05G0353850 PROTEIN"/>
    <property type="match status" value="1"/>
</dbReference>
<organism evidence="2 3">
    <name type="scientific">Trifolium subterraneum</name>
    <name type="common">Subterranean clover</name>
    <dbReference type="NCBI Taxonomy" id="3900"/>
    <lineage>
        <taxon>Eukaryota</taxon>
        <taxon>Viridiplantae</taxon>
        <taxon>Streptophyta</taxon>
        <taxon>Embryophyta</taxon>
        <taxon>Tracheophyta</taxon>
        <taxon>Spermatophyta</taxon>
        <taxon>Magnoliopsida</taxon>
        <taxon>eudicotyledons</taxon>
        <taxon>Gunneridae</taxon>
        <taxon>Pentapetalae</taxon>
        <taxon>rosids</taxon>
        <taxon>fabids</taxon>
        <taxon>Fabales</taxon>
        <taxon>Fabaceae</taxon>
        <taxon>Papilionoideae</taxon>
        <taxon>50 kb inversion clade</taxon>
        <taxon>NPAAA clade</taxon>
        <taxon>Hologalegina</taxon>
        <taxon>IRL clade</taxon>
        <taxon>Trifolieae</taxon>
        <taxon>Trifolium</taxon>
    </lineage>
</organism>
<dbReference type="InterPro" id="IPR036397">
    <property type="entry name" value="RNaseH_sf"/>
</dbReference>
<dbReference type="InterPro" id="IPR012337">
    <property type="entry name" value="RNaseH-like_sf"/>
</dbReference>
<protein>
    <recommendedName>
        <fullName evidence="1">RNase H type-1 domain-containing protein</fullName>
    </recommendedName>
</protein>
<dbReference type="Proteomes" id="UP000242715">
    <property type="component" value="Unassembled WGS sequence"/>
</dbReference>
<dbReference type="Pfam" id="PF13456">
    <property type="entry name" value="RVT_3"/>
    <property type="match status" value="1"/>
</dbReference>
<feature type="domain" description="RNase H type-1" evidence="1">
    <location>
        <begin position="61"/>
        <end position="183"/>
    </location>
</feature>
<dbReference type="Gene3D" id="3.30.420.10">
    <property type="entry name" value="Ribonuclease H-like superfamily/Ribonuclease H"/>
    <property type="match status" value="1"/>
</dbReference>
<dbReference type="SUPFAM" id="SSF53098">
    <property type="entry name" value="Ribonuclease H-like"/>
    <property type="match status" value="1"/>
</dbReference>
<dbReference type="EMBL" id="DF973418">
    <property type="protein sequence ID" value="GAU30112.1"/>
    <property type="molecule type" value="Genomic_DNA"/>
</dbReference>
<dbReference type="GO" id="GO:0003676">
    <property type="term" value="F:nucleic acid binding"/>
    <property type="evidence" value="ECO:0007669"/>
    <property type="project" value="InterPro"/>
</dbReference>
<dbReference type="InterPro" id="IPR053151">
    <property type="entry name" value="RNase_H-like"/>
</dbReference>
<sequence>MVAGWNLWTWRNKEIFEEGFQHPTDLTYVILKMAKEIDNCLHNMWSDNQHETIFIGWRKPREGWVKLNCDGSQNDRLGLAGCGGLLRNSDDNWLKGYSRKLENCDALHAKMWGMNLGLDLARREGIMHLHVESDSKFLIDMVTKKINFKGNMPTLVRRIKQLLDLDWQVQLSHTWHEGNRNAD</sequence>
<accession>A0A2Z6MZB2</accession>
<dbReference type="GO" id="GO:0004523">
    <property type="term" value="F:RNA-DNA hybrid ribonuclease activity"/>
    <property type="evidence" value="ECO:0007669"/>
    <property type="project" value="InterPro"/>
</dbReference>
<name>A0A2Z6MZB2_TRISU</name>
<dbReference type="OrthoDB" id="1436503at2759"/>
<dbReference type="PROSITE" id="PS50879">
    <property type="entry name" value="RNASE_H_1"/>
    <property type="match status" value="1"/>
</dbReference>
<evidence type="ECO:0000259" key="1">
    <source>
        <dbReference type="PROSITE" id="PS50879"/>
    </source>
</evidence>
<keyword evidence="3" id="KW-1185">Reference proteome</keyword>
<evidence type="ECO:0000313" key="2">
    <source>
        <dbReference type="EMBL" id="GAU30112.1"/>
    </source>
</evidence>